<dbReference type="PROSITE" id="PS00375">
    <property type="entry name" value="UDPGT"/>
    <property type="match status" value="1"/>
</dbReference>
<name>A0AAE2CKR7_9LAMI</name>
<comment type="similarity">
    <text evidence="1 4">Belongs to the UDP-glycosyltransferase family.</text>
</comment>
<feature type="domain" description="Glycosyltransferase N-terminal" evidence="7">
    <location>
        <begin position="9"/>
        <end position="236"/>
    </location>
</feature>
<dbReference type="CDD" id="cd03784">
    <property type="entry name" value="GT1_Gtf-like"/>
    <property type="match status" value="1"/>
</dbReference>
<dbReference type="Pfam" id="PF26168">
    <property type="entry name" value="Glyco_transf_N"/>
    <property type="match status" value="1"/>
</dbReference>
<organism evidence="8 9">
    <name type="scientific">Sesamum alatum</name>
    <dbReference type="NCBI Taxonomy" id="300844"/>
    <lineage>
        <taxon>Eukaryota</taxon>
        <taxon>Viridiplantae</taxon>
        <taxon>Streptophyta</taxon>
        <taxon>Embryophyta</taxon>
        <taxon>Tracheophyta</taxon>
        <taxon>Spermatophyta</taxon>
        <taxon>Magnoliopsida</taxon>
        <taxon>eudicotyledons</taxon>
        <taxon>Gunneridae</taxon>
        <taxon>Pentapetalae</taxon>
        <taxon>asterids</taxon>
        <taxon>lamiids</taxon>
        <taxon>Lamiales</taxon>
        <taxon>Pedaliaceae</taxon>
        <taxon>Sesamum</taxon>
    </lineage>
</organism>
<accession>A0AAE2CKR7</accession>
<gene>
    <name evidence="8" type="ORF">Salat_1773600</name>
</gene>
<evidence type="ECO:0000256" key="4">
    <source>
        <dbReference type="RuleBase" id="RU003718"/>
    </source>
</evidence>
<dbReference type="GO" id="GO:0016138">
    <property type="term" value="P:glycoside biosynthetic process"/>
    <property type="evidence" value="ECO:0007669"/>
    <property type="project" value="UniProtKB-ARBA"/>
</dbReference>
<keyword evidence="3 4" id="KW-0808">Transferase</keyword>
<dbReference type="GO" id="GO:0008194">
    <property type="term" value="F:UDP-glycosyltransferase activity"/>
    <property type="evidence" value="ECO:0007669"/>
    <property type="project" value="InterPro"/>
</dbReference>
<evidence type="ECO:0000256" key="5">
    <source>
        <dbReference type="RuleBase" id="RU362057"/>
    </source>
</evidence>
<evidence type="ECO:0000256" key="6">
    <source>
        <dbReference type="SAM" id="Coils"/>
    </source>
</evidence>
<keyword evidence="2 4" id="KW-0328">Glycosyltransferase</keyword>
<evidence type="ECO:0000256" key="2">
    <source>
        <dbReference type="ARBA" id="ARBA00022676"/>
    </source>
</evidence>
<dbReference type="FunFam" id="3.40.50.2000:FF:000060">
    <property type="entry name" value="Glycosyltransferase"/>
    <property type="match status" value="1"/>
</dbReference>
<evidence type="ECO:0000256" key="1">
    <source>
        <dbReference type="ARBA" id="ARBA00009995"/>
    </source>
</evidence>
<dbReference type="Gene3D" id="3.40.50.2000">
    <property type="entry name" value="Glycogen Phosphorylase B"/>
    <property type="match status" value="2"/>
</dbReference>
<feature type="coiled-coil region" evidence="6">
    <location>
        <begin position="406"/>
        <end position="448"/>
    </location>
</feature>
<dbReference type="PANTHER" id="PTHR48044:SF82">
    <property type="entry name" value="GLYCOSYLTRANSFERASE"/>
    <property type="match status" value="1"/>
</dbReference>
<dbReference type="Proteomes" id="UP001293254">
    <property type="component" value="Unassembled WGS sequence"/>
</dbReference>
<dbReference type="EC" id="2.4.1.-" evidence="5"/>
<proteinExistence type="inferred from homology"/>
<comment type="caution">
    <text evidence="8">The sequence shown here is derived from an EMBL/GenBank/DDBJ whole genome shotgun (WGS) entry which is preliminary data.</text>
</comment>
<reference evidence="8" key="2">
    <citation type="journal article" date="2024" name="Plant">
        <title>Genomic evolution and insights into agronomic trait innovations of Sesamum species.</title>
        <authorList>
            <person name="Miao H."/>
            <person name="Wang L."/>
            <person name="Qu L."/>
            <person name="Liu H."/>
            <person name="Sun Y."/>
            <person name="Le M."/>
            <person name="Wang Q."/>
            <person name="Wei S."/>
            <person name="Zheng Y."/>
            <person name="Lin W."/>
            <person name="Duan Y."/>
            <person name="Cao H."/>
            <person name="Xiong S."/>
            <person name="Wang X."/>
            <person name="Wei L."/>
            <person name="Li C."/>
            <person name="Ma Q."/>
            <person name="Ju M."/>
            <person name="Zhao R."/>
            <person name="Li G."/>
            <person name="Mu C."/>
            <person name="Tian Q."/>
            <person name="Mei H."/>
            <person name="Zhang T."/>
            <person name="Gao T."/>
            <person name="Zhang H."/>
        </authorList>
    </citation>
    <scope>NUCLEOTIDE SEQUENCE</scope>
    <source>
        <strain evidence="8">3651</strain>
    </source>
</reference>
<dbReference type="PANTHER" id="PTHR48044">
    <property type="entry name" value="GLYCOSYLTRANSFERASE"/>
    <property type="match status" value="1"/>
</dbReference>
<evidence type="ECO:0000313" key="9">
    <source>
        <dbReference type="Proteomes" id="UP001293254"/>
    </source>
</evidence>
<evidence type="ECO:0000256" key="3">
    <source>
        <dbReference type="ARBA" id="ARBA00022679"/>
    </source>
</evidence>
<dbReference type="InterPro" id="IPR035595">
    <property type="entry name" value="UDP_glycos_trans_CS"/>
</dbReference>
<keyword evidence="9" id="KW-1185">Reference proteome</keyword>
<protein>
    <recommendedName>
        <fullName evidence="5">Glycosyltransferase</fullName>
        <ecNumber evidence="5">2.4.1.-</ecNumber>
    </recommendedName>
</protein>
<dbReference type="Pfam" id="PF00201">
    <property type="entry name" value="UDPGT"/>
    <property type="match status" value="1"/>
</dbReference>
<dbReference type="SUPFAM" id="SSF53756">
    <property type="entry name" value="UDP-Glycosyltransferase/glycogen phosphorylase"/>
    <property type="match status" value="1"/>
</dbReference>
<reference evidence="8" key="1">
    <citation type="submission" date="2020-06" db="EMBL/GenBank/DDBJ databases">
        <authorList>
            <person name="Li T."/>
            <person name="Hu X."/>
            <person name="Zhang T."/>
            <person name="Song X."/>
            <person name="Zhang H."/>
            <person name="Dai N."/>
            <person name="Sheng W."/>
            <person name="Hou X."/>
            <person name="Wei L."/>
        </authorList>
    </citation>
    <scope>NUCLEOTIDE SEQUENCE</scope>
    <source>
        <strain evidence="8">3651</strain>
        <tissue evidence="8">Leaf</tissue>
    </source>
</reference>
<dbReference type="AlphaFoldDB" id="A0AAE2CKR7"/>
<evidence type="ECO:0000259" key="7">
    <source>
        <dbReference type="Pfam" id="PF26168"/>
    </source>
</evidence>
<sequence length="453" mass="50564">MEAKQTNFSILMFPWIGHGHVFPYLELAKNLSNKNFDIFFCSTAVNLSSISDALASTSSTVSIQLVELHLPVLPELPPHYHTTKSVPPHLMPKLFETFQMSTSSFSDIISSIKPDMLIYDAFQPWAAKIASSLGIPAVHFATSGAAPYSFYLHYFMSANLAFPYEALYVRDYERKALEALVLSDQRDKKKDQDSGFDHFSLSCDVVLMRTCRAIEGKYIDYLSVLCKKKVVPVGPLVTHAYSEEGKHADIMEWLSKKNQFSTVLISFGSENYFSKDQIVEIAKGLEACDVNFIWVVRFPPGESFSIEEVVPKGFLDRVKDRGMILQGWAPQAQILEHPSTGAFLTHCGMSSIIESIYFGVPVIAMPLKLDQPMNARLLVEAGAGVEVQRDENGGFGGADVAEAINKVILEETAEDMRLKAAELSEKMINEEEDAVNDAADQLHRLCMEHKQQK</sequence>
<dbReference type="EMBL" id="JACGWO010000006">
    <property type="protein sequence ID" value="KAK4425796.1"/>
    <property type="molecule type" value="Genomic_DNA"/>
</dbReference>
<keyword evidence="6" id="KW-0175">Coiled coil</keyword>
<evidence type="ECO:0000313" key="8">
    <source>
        <dbReference type="EMBL" id="KAK4425796.1"/>
    </source>
</evidence>
<dbReference type="InterPro" id="IPR058980">
    <property type="entry name" value="Glyco_transf_N"/>
</dbReference>
<dbReference type="InterPro" id="IPR002213">
    <property type="entry name" value="UDP_glucos_trans"/>
</dbReference>